<dbReference type="Gene3D" id="1.10.287.130">
    <property type="match status" value="1"/>
</dbReference>
<protein>
    <recommendedName>
        <fullName evidence="2">histidine kinase</fullName>
        <ecNumber evidence="2">2.7.13.3</ecNumber>
    </recommendedName>
</protein>
<gene>
    <name evidence="9" type="ORF">GGD89_002619</name>
</gene>
<dbReference type="PRINTS" id="PR00344">
    <property type="entry name" value="BCTRLSENSOR"/>
</dbReference>
<dbReference type="InterPro" id="IPR003594">
    <property type="entry name" value="HATPase_dom"/>
</dbReference>
<comment type="caution">
    <text evidence="9">The sequence shown here is derived from an EMBL/GenBank/DDBJ whole genome shotgun (WGS) entry which is preliminary data.</text>
</comment>
<dbReference type="InterPro" id="IPR005467">
    <property type="entry name" value="His_kinase_dom"/>
</dbReference>
<dbReference type="InterPro" id="IPR003661">
    <property type="entry name" value="HisK_dim/P_dom"/>
</dbReference>
<dbReference type="Pfam" id="PF00512">
    <property type="entry name" value="HisKA"/>
    <property type="match status" value="1"/>
</dbReference>
<dbReference type="PANTHER" id="PTHR43711">
    <property type="entry name" value="TWO-COMPONENT HISTIDINE KINASE"/>
    <property type="match status" value="1"/>
</dbReference>
<keyword evidence="3" id="KW-0597">Phosphoprotein</keyword>
<accession>A0A7W6REC5</accession>
<reference evidence="9 10" key="1">
    <citation type="submission" date="2020-08" db="EMBL/GenBank/DDBJ databases">
        <title>Genome sequencing of Purple Non-Sulfur Bacteria from various extreme environments.</title>
        <authorList>
            <person name="Mayer M."/>
        </authorList>
    </citation>
    <scope>NUCLEOTIDE SEQUENCE [LARGE SCALE GENOMIC DNA]</scope>
    <source>
        <strain evidence="9 10">JA131</strain>
    </source>
</reference>
<evidence type="ECO:0000256" key="3">
    <source>
        <dbReference type="ARBA" id="ARBA00022553"/>
    </source>
</evidence>
<keyword evidence="4" id="KW-0808">Transferase</keyword>
<dbReference type="Gene3D" id="3.30.450.20">
    <property type="entry name" value="PAS domain"/>
    <property type="match status" value="1"/>
</dbReference>
<keyword evidence="5 9" id="KW-0418">Kinase</keyword>
<evidence type="ECO:0000256" key="7">
    <source>
        <dbReference type="SAM" id="MobiDB-lite"/>
    </source>
</evidence>
<dbReference type="Gene3D" id="3.30.565.10">
    <property type="entry name" value="Histidine kinase-like ATPase, C-terminal domain"/>
    <property type="match status" value="1"/>
</dbReference>
<dbReference type="GO" id="GO:0000155">
    <property type="term" value="F:phosphorelay sensor kinase activity"/>
    <property type="evidence" value="ECO:0007669"/>
    <property type="project" value="InterPro"/>
</dbReference>
<dbReference type="Pfam" id="PF08448">
    <property type="entry name" value="PAS_4"/>
    <property type="match status" value="1"/>
</dbReference>
<dbReference type="InterPro" id="IPR036097">
    <property type="entry name" value="HisK_dim/P_sf"/>
</dbReference>
<evidence type="ECO:0000259" key="8">
    <source>
        <dbReference type="PROSITE" id="PS50109"/>
    </source>
</evidence>
<dbReference type="EC" id="2.7.13.3" evidence="2"/>
<dbReference type="AlphaFoldDB" id="A0A7W6REC5"/>
<dbReference type="SUPFAM" id="SSF47384">
    <property type="entry name" value="Homodimeric domain of signal transducing histidine kinase"/>
    <property type="match status" value="1"/>
</dbReference>
<evidence type="ECO:0000256" key="1">
    <source>
        <dbReference type="ARBA" id="ARBA00000085"/>
    </source>
</evidence>
<dbReference type="InterPro" id="IPR004358">
    <property type="entry name" value="Sig_transdc_His_kin-like_C"/>
</dbReference>
<feature type="domain" description="Histidine kinase" evidence="8">
    <location>
        <begin position="132"/>
        <end position="348"/>
    </location>
</feature>
<dbReference type="Proteomes" id="UP000554286">
    <property type="component" value="Unassembled WGS sequence"/>
</dbReference>
<dbReference type="PROSITE" id="PS50109">
    <property type="entry name" value="HIS_KIN"/>
    <property type="match status" value="1"/>
</dbReference>
<evidence type="ECO:0000256" key="4">
    <source>
        <dbReference type="ARBA" id="ARBA00022679"/>
    </source>
</evidence>
<evidence type="ECO:0000313" key="9">
    <source>
        <dbReference type="EMBL" id="MBB4266981.1"/>
    </source>
</evidence>
<organism evidence="9 10">
    <name type="scientific">Roseospira visakhapatnamensis</name>
    <dbReference type="NCBI Taxonomy" id="390880"/>
    <lineage>
        <taxon>Bacteria</taxon>
        <taxon>Pseudomonadati</taxon>
        <taxon>Pseudomonadota</taxon>
        <taxon>Alphaproteobacteria</taxon>
        <taxon>Rhodospirillales</taxon>
        <taxon>Rhodospirillaceae</taxon>
        <taxon>Roseospira</taxon>
    </lineage>
</organism>
<evidence type="ECO:0000313" key="10">
    <source>
        <dbReference type="Proteomes" id="UP000554286"/>
    </source>
</evidence>
<sequence>MDGFLDSFPGQVAILDRDGVILDVNRAWTRFAAQNSYGGPAFQGLNYLSLCGSVSGVERGAAVAVADGIRALVEGRESVFEQVYPCHAPTEKRWFKLLMGRHIDDTVIMVHVDITTEVLSRSFLAQQGFIANTVHDLRTPITALRAYAEMIEMRIEPQRTREFARNIVGAADILLELVNDLLGASEAENGGLLLSDQVIDIADLIRESLVHVHHLAEKRSVTVTVKIDPVPSLLADRRRLRQALINILSNAVKYNRDHGHVTVRGGQDPGGGLMVSVTDSGQGMTPADIERALQPFARTLSAMASGAEGSGLGLPFAHHLVALHDGRLSIDSTPGVGTTVSITFPRWRSVSAGDRSAHPPARVGHGLDLGDDASVPH</sequence>
<dbReference type="Pfam" id="PF02518">
    <property type="entry name" value="HATPase_c"/>
    <property type="match status" value="1"/>
</dbReference>
<evidence type="ECO:0000256" key="2">
    <source>
        <dbReference type="ARBA" id="ARBA00012438"/>
    </source>
</evidence>
<dbReference type="SMART" id="SM00387">
    <property type="entry name" value="HATPase_c"/>
    <property type="match status" value="1"/>
</dbReference>
<dbReference type="InterPro" id="IPR036890">
    <property type="entry name" value="HATPase_C_sf"/>
</dbReference>
<evidence type="ECO:0000256" key="5">
    <source>
        <dbReference type="ARBA" id="ARBA00022777"/>
    </source>
</evidence>
<dbReference type="EMBL" id="JACIGK010000020">
    <property type="protein sequence ID" value="MBB4266981.1"/>
    <property type="molecule type" value="Genomic_DNA"/>
</dbReference>
<dbReference type="InterPro" id="IPR013656">
    <property type="entry name" value="PAS_4"/>
</dbReference>
<evidence type="ECO:0000256" key="6">
    <source>
        <dbReference type="ARBA" id="ARBA00023012"/>
    </source>
</evidence>
<dbReference type="SUPFAM" id="SSF55874">
    <property type="entry name" value="ATPase domain of HSP90 chaperone/DNA topoisomerase II/histidine kinase"/>
    <property type="match status" value="1"/>
</dbReference>
<keyword evidence="6" id="KW-0902">Two-component regulatory system</keyword>
<dbReference type="PANTHER" id="PTHR43711:SF1">
    <property type="entry name" value="HISTIDINE KINASE 1"/>
    <property type="match status" value="1"/>
</dbReference>
<dbReference type="RefSeq" id="WP_184045932.1">
    <property type="nucleotide sequence ID" value="NZ_JACIGK010000020.1"/>
</dbReference>
<proteinExistence type="predicted"/>
<keyword evidence="10" id="KW-1185">Reference proteome</keyword>
<name>A0A7W6REC5_9PROT</name>
<dbReference type="CDD" id="cd00082">
    <property type="entry name" value="HisKA"/>
    <property type="match status" value="1"/>
</dbReference>
<feature type="region of interest" description="Disordered" evidence="7">
    <location>
        <begin position="350"/>
        <end position="377"/>
    </location>
</feature>
<dbReference type="SMART" id="SM00388">
    <property type="entry name" value="HisKA"/>
    <property type="match status" value="1"/>
</dbReference>
<dbReference type="InterPro" id="IPR050736">
    <property type="entry name" value="Sensor_HK_Regulatory"/>
</dbReference>
<comment type="catalytic activity">
    <reaction evidence="1">
        <text>ATP + protein L-histidine = ADP + protein N-phospho-L-histidine.</text>
        <dbReference type="EC" id="2.7.13.3"/>
    </reaction>
</comment>